<evidence type="ECO:0000313" key="3">
    <source>
        <dbReference type="EMBL" id="RVW40057.1"/>
    </source>
</evidence>
<evidence type="ECO:0000313" key="5">
    <source>
        <dbReference type="Proteomes" id="UP000288805"/>
    </source>
</evidence>
<sequence>MHKKTQPTLTLHPTKKKKLDRSPNPPPIFKEKQRQKKRESRICSLLIDNLWYSYILVQAVYNAMRRDDRMKYFL</sequence>
<comment type="caution">
    <text evidence="3">The sequence shown here is derived from an EMBL/GenBank/DDBJ whole genome shotgun (WGS) entry which is preliminary data.</text>
</comment>
<organism evidence="3 5">
    <name type="scientific">Vitis vinifera</name>
    <name type="common">Grape</name>
    <dbReference type="NCBI Taxonomy" id="29760"/>
    <lineage>
        <taxon>Eukaryota</taxon>
        <taxon>Viridiplantae</taxon>
        <taxon>Streptophyta</taxon>
        <taxon>Embryophyta</taxon>
        <taxon>Tracheophyta</taxon>
        <taxon>Spermatophyta</taxon>
        <taxon>Magnoliopsida</taxon>
        <taxon>eudicotyledons</taxon>
        <taxon>Gunneridae</taxon>
        <taxon>Pentapetalae</taxon>
        <taxon>rosids</taxon>
        <taxon>Vitales</taxon>
        <taxon>Vitaceae</taxon>
        <taxon>Viteae</taxon>
        <taxon>Vitis</taxon>
    </lineage>
</organism>
<feature type="compositionally biased region" description="Low complexity" evidence="1">
    <location>
        <begin position="1"/>
        <end position="12"/>
    </location>
</feature>
<dbReference type="EMBL" id="QGNW01001465">
    <property type="protein sequence ID" value="RVW40057.1"/>
    <property type="molecule type" value="Genomic_DNA"/>
</dbReference>
<evidence type="ECO:0000256" key="1">
    <source>
        <dbReference type="SAM" id="MobiDB-lite"/>
    </source>
</evidence>
<evidence type="ECO:0000313" key="4">
    <source>
        <dbReference type="EMBL" id="RVW99243.1"/>
    </source>
</evidence>
<protein>
    <submittedName>
        <fullName evidence="3">Uncharacterized protein</fullName>
    </submittedName>
</protein>
<dbReference type="AlphaFoldDB" id="A0A438DXE2"/>
<name>A0A438DXE2_VITVI</name>
<feature type="region of interest" description="Disordered" evidence="1">
    <location>
        <begin position="1"/>
        <end position="38"/>
    </location>
</feature>
<accession>A0A438DXE2</accession>
<keyword evidence="2" id="KW-0472">Membrane</keyword>
<gene>
    <name evidence="4" type="ORF">CK203_030685</name>
    <name evidence="3" type="ORF">CK203_081892</name>
</gene>
<keyword evidence="2" id="KW-0812">Transmembrane</keyword>
<dbReference type="EMBL" id="QGNW01000088">
    <property type="protein sequence ID" value="RVW99243.1"/>
    <property type="molecule type" value="Genomic_DNA"/>
</dbReference>
<dbReference type="Proteomes" id="UP000288805">
    <property type="component" value="Unassembled WGS sequence"/>
</dbReference>
<proteinExistence type="predicted"/>
<keyword evidence="2" id="KW-1133">Transmembrane helix</keyword>
<feature type="transmembrane region" description="Helical" evidence="2">
    <location>
        <begin position="42"/>
        <end position="64"/>
    </location>
</feature>
<evidence type="ECO:0000256" key="2">
    <source>
        <dbReference type="SAM" id="Phobius"/>
    </source>
</evidence>
<reference evidence="3 5" key="1">
    <citation type="journal article" date="2018" name="PLoS Genet.">
        <title>Population sequencing reveals clonal diversity and ancestral inbreeding in the grapevine cultivar Chardonnay.</title>
        <authorList>
            <person name="Roach M.J."/>
            <person name="Johnson D.L."/>
            <person name="Bohlmann J."/>
            <person name="van Vuuren H.J."/>
            <person name="Jones S.J."/>
            <person name="Pretorius I.S."/>
            <person name="Schmidt S.A."/>
            <person name="Borneman A.R."/>
        </authorList>
    </citation>
    <scope>NUCLEOTIDE SEQUENCE [LARGE SCALE GENOMIC DNA]</scope>
    <source>
        <strain evidence="5">cv. Chardonnay</strain>
        <strain evidence="3">I10V1</strain>
        <tissue evidence="3">Leaf</tissue>
    </source>
</reference>